<comment type="caution">
    <text evidence="3">The sequence shown here is derived from an EMBL/GenBank/DDBJ whole genome shotgun (WGS) entry which is preliminary data.</text>
</comment>
<dbReference type="InterPro" id="IPR003961">
    <property type="entry name" value="FN3_dom"/>
</dbReference>
<evidence type="ECO:0000256" key="1">
    <source>
        <dbReference type="SAM" id="SignalP"/>
    </source>
</evidence>
<keyword evidence="4" id="KW-1185">Reference proteome</keyword>
<organism evidence="3 4">
    <name type="scientific">Tenacibaculum vairaonense</name>
    <dbReference type="NCBI Taxonomy" id="3137860"/>
    <lineage>
        <taxon>Bacteria</taxon>
        <taxon>Pseudomonadati</taxon>
        <taxon>Bacteroidota</taxon>
        <taxon>Flavobacteriia</taxon>
        <taxon>Flavobacteriales</taxon>
        <taxon>Flavobacteriaceae</taxon>
        <taxon>Tenacibaculum</taxon>
    </lineage>
</organism>
<gene>
    <name evidence="3" type="ORF">T190115A13A_70036</name>
</gene>
<name>A0ABM9PR43_9FLAO</name>
<dbReference type="EMBL" id="CAXJRC010000044">
    <property type="protein sequence ID" value="CAL2108263.1"/>
    <property type="molecule type" value="Genomic_DNA"/>
</dbReference>
<sequence>MIKKFKMKRILFLVLIVSYCNSLLAQKELGNKLPEVKVIGTATKNKIMLRWGVTTPTAWKYANKYGYTIERKTIVRNQVVLSTPEIKQIVSTPLKPKPMMEWKEFTEKNMNAAIAAQALYGDQFEVNMNEGGNGILSIINQAQVLEQRFTFALYAADQDFEVAKFSGLAYIDNTVKPNERYLYSVKVALPKEKKIKVKHGGVYIGLEDYKPLPKPQEFVGVFKDKTAILSWNFTILKKYYTNYIIEKSEDGGKQFKSLSKTPIVNMSEKEKSTSNRMMYVDSLFQNNKEYKYRIKGVSPFGIQGPYSDIISGKGKIPLIHNPFITEIKLLEDGNAMLQWEFPSEGMQALKSFKLVRANQVKGNYTIVSNTISKNSRSFKVENLQAINYYKVIAVGTDGSSRESFPKMVQPDDVTPPETPSLLKGTIDSLGVVRLEWKQNKEIDFHGYRVFRANLKNDEFTQVTFRPIPNSKIIDTINIKTLNKHIYYKIQAFDKRYNPSKFSEVLELKRPDIVPPTPPVFTAFNVKEGKVDLEWITSSSSDAQSTVLYRKEKGGKLPWELIKVLELPLNKFTDESGIEGKTYLYTAITVDESGLESDPITPLKIKVFNNSPKPMIKRFYGEVNRTEKKIDLRWNYEESNVVEFILYKATEGKTPTMYKIFKSKTNKFIDKNLTVNTKYIYLLQAVFNTGAKSPLKKIELNY</sequence>
<evidence type="ECO:0000313" key="3">
    <source>
        <dbReference type="EMBL" id="CAL2108263.1"/>
    </source>
</evidence>
<dbReference type="SUPFAM" id="SSF49265">
    <property type="entry name" value="Fibronectin type III"/>
    <property type="match status" value="2"/>
</dbReference>
<dbReference type="Proteomes" id="UP001497602">
    <property type="component" value="Unassembled WGS sequence"/>
</dbReference>
<dbReference type="InterPro" id="IPR013783">
    <property type="entry name" value="Ig-like_fold"/>
</dbReference>
<dbReference type="InterPro" id="IPR036116">
    <property type="entry name" value="FN3_sf"/>
</dbReference>
<dbReference type="Gene3D" id="2.60.40.10">
    <property type="entry name" value="Immunoglobulins"/>
    <property type="match status" value="4"/>
</dbReference>
<feature type="signal peptide" evidence="1">
    <location>
        <begin position="1"/>
        <end position="25"/>
    </location>
</feature>
<accession>A0ABM9PR43</accession>
<keyword evidence="1" id="KW-0732">Signal</keyword>
<proteinExistence type="predicted"/>
<reference evidence="3 4" key="1">
    <citation type="submission" date="2024-05" db="EMBL/GenBank/DDBJ databases">
        <authorList>
            <person name="Duchaud E."/>
        </authorList>
    </citation>
    <scope>NUCLEOTIDE SEQUENCE [LARGE SCALE GENOMIC DNA]</scope>
    <source>
        <strain evidence="3">Ena-SAMPLE-TAB-13-05-2024-13:56:06:370-140305</strain>
    </source>
</reference>
<evidence type="ECO:0000259" key="2">
    <source>
        <dbReference type="PROSITE" id="PS50853"/>
    </source>
</evidence>
<evidence type="ECO:0000313" key="4">
    <source>
        <dbReference type="Proteomes" id="UP001497602"/>
    </source>
</evidence>
<dbReference type="PROSITE" id="PS50853">
    <property type="entry name" value="FN3"/>
    <property type="match status" value="1"/>
</dbReference>
<protein>
    <submittedName>
        <fullName evidence="3">Fibronectin type 3 domain-containing protein</fullName>
    </submittedName>
</protein>
<feature type="chain" id="PRO_5045671111" evidence="1">
    <location>
        <begin position="26"/>
        <end position="701"/>
    </location>
</feature>
<feature type="domain" description="Fibronectin type-III" evidence="2">
    <location>
        <begin position="514"/>
        <end position="613"/>
    </location>
</feature>